<dbReference type="KEGG" id="sls:SLINC_6645"/>
<dbReference type="Gene3D" id="1.25.10.10">
    <property type="entry name" value="Leucine-rich Repeat Variant"/>
    <property type="match status" value="2"/>
</dbReference>
<dbReference type="EMBL" id="CP016438">
    <property type="protein sequence ID" value="ANS68869.1"/>
    <property type="molecule type" value="Genomic_DNA"/>
</dbReference>
<gene>
    <name evidence="1" type="ORF">SLINC_6645</name>
</gene>
<organism evidence="1 2">
    <name type="scientific">Streptomyces lincolnensis</name>
    <dbReference type="NCBI Taxonomy" id="1915"/>
    <lineage>
        <taxon>Bacteria</taxon>
        <taxon>Bacillati</taxon>
        <taxon>Actinomycetota</taxon>
        <taxon>Actinomycetes</taxon>
        <taxon>Kitasatosporales</taxon>
        <taxon>Streptomycetaceae</taxon>
        <taxon>Streptomyces</taxon>
    </lineage>
</organism>
<dbReference type="PATRIC" id="fig|1915.4.peg.7335"/>
<dbReference type="InterPro" id="IPR016024">
    <property type="entry name" value="ARM-type_fold"/>
</dbReference>
<dbReference type="SUPFAM" id="SSF48371">
    <property type="entry name" value="ARM repeat"/>
    <property type="match status" value="2"/>
</dbReference>
<evidence type="ECO:0000313" key="2">
    <source>
        <dbReference type="Proteomes" id="UP000092598"/>
    </source>
</evidence>
<sequence length="668" mass="75236">MRGGRDELAELLKRAGLEIVGDGGVEEVLPPRAAWRRVIGYEAEPAVAVRADRPDLAEAVNREWHRLATELGILGADGVFLVEVAGDWTGCAPRRWTRVRLGDDWDLAGALNGVEFMTLALDGDALVAATAEEYDVWLVAEDRIGERQESEAQAAVRETPQERAAAWQSLWRGPKPVARVLQSWADGLALNRALPEDELRPRLLGTSRYILYGALSPAMVDAAVAHPDWKIRSGVAEHQRYITPGQWARLILGEEDTRRRWALTLIAADRREELDEDTCRRLAADPSARVREEAVRLLSQPGSVVAALTADPEPRVRAAACTTAWPDLDAEVRQRLLADPDDKVRRAALLLHHRERPLSRREFETGNLGGSDALKSRRPERDLAEHLAREGERGDRLDLAANPHLDADLVALLGEDEDADVRFAVSKRPDLTEEQRAAIRIDFDPRLRHWELDWVLDLHEDTDAMRRLAASAHPLVRRSVARARHLPPDAVARLARDEDRVVRLFLAESCDDAPADMLLEVWQWWDGSLTCPDRPRGHPNFPRQGLLRYADDPNPRMRRLAPDDPESTPELVDRLSRDPAAEVRYRAVTDPRLSAASAVRLLDDPHEHIRHMAARHPELPARVVIRLLRENETAEEAARNPVLPVDVMREMIERIEEFERAEGSERPV</sequence>
<reference evidence="1 2" key="1">
    <citation type="submission" date="2016-07" db="EMBL/GenBank/DDBJ databases">
        <title>Enhancement of antibiotic productionsby engineered nitrateutilization in actinobacteria.</title>
        <authorList>
            <person name="Meng S.C."/>
        </authorList>
    </citation>
    <scope>NUCLEOTIDE SEQUENCE [LARGE SCALE GENOMIC DNA]</scope>
    <source>
        <strain evidence="1 2">NRRL 2936</strain>
    </source>
</reference>
<name>A0A1B1MJU2_STRLN</name>
<accession>A0A1B1MJU2</accession>
<dbReference type="InterPro" id="IPR011989">
    <property type="entry name" value="ARM-like"/>
</dbReference>
<protein>
    <submittedName>
        <fullName evidence="1">Uncharacterized protein</fullName>
    </submittedName>
</protein>
<dbReference type="Proteomes" id="UP000092598">
    <property type="component" value="Chromosome"/>
</dbReference>
<evidence type="ECO:0000313" key="1">
    <source>
        <dbReference type="EMBL" id="ANS68869.1"/>
    </source>
</evidence>
<keyword evidence="2" id="KW-1185">Reference proteome</keyword>
<dbReference type="RefSeq" id="WP_067442110.1">
    <property type="nucleotide sequence ID" value="NZ_CP016438.1"/>
</dbReference>
<dbReference type="AlphaFoldDB" id="A0A1B1MJU2"/>
<dbReference type="OrthoDB" id="3699606at2"/>
<proteinExistence type="predicted"/>
<dbReference type="STRING" id="1915.SLINC_6645"/>